<feature type="region of interest" description="Disordered" evidence="1">
    <location>
        <begin position="66"/>
        <end position="137"/>
    </location>
</feature>
<feature type="compositionally biased region" description="Basic and acidic residues" evidence="1">
    <location>
        <begin position="123"/>
        <end position="137"/>
    </location>
</feature>
<sequence>MPKTSGFGSIFGRKKRINGTKEVADDVRTAATTFINPTQTKHRNGFIATSNTGEFVDTVPFRDPNMPKVPLLNDDGLVRQSSSRGTSAANHETRKEQRNYKLLKSPKSTRSGSVPLQINSLPERGRRNEYARDKRLQEKSQSANAVYMVKHDPNYLMEALETLAAEQPLVARSIPKHAVIDTSYYAKHSLDNCLFDEAVYQAMLDDSVKVSRLKSMLWKSANKVLMPTVRGVEILDI</sequence>
<keyword evidence="3" id="KW-1185">Reference proteome</keyword>
<proteinExistence type="predicted"/>
<evidence type="ECO:0000313" key="3">
    <source>
        <dbReference type="Proteomes" id="UP000274131"/>
    </source>
</evidence>
<name>A0A0N4VIY9_ENTVE</name>
<dbReference type="EMBL" id="UXUI01010568">
    <property type="protein sequence ID" value="VDD95384.1"/>
    <property type="molecule type" value="Genomic_DNA"/>
</dbReference>
<accession>A0A0N4VIY9</accession>
<organism evidence="4">
    <name type="scientific">Enterobius vermicularis</name>
    <name type="common">Human pinworm</name>
    <dbReference type="NCBI Taxonomy" id="51028"/>
    <lineage>
        <taxon>Eukaryota</taxon>
        <taxon>Metazoa</taxon>
        <taxon>Ecdysozoa</taxon>
        <taxon>Nematoda</taxon>
        <taxon>Chromadorea</taxon>
        <taxon>Rhabditida</taxon>
        <taxon>Spirurina</taxon>
        <taxon>Oxyuridomorpha</taxon>
        <taxon>Oxyuroidea</taxon>
        <taxon>Oxyuridae</taxon>
        <taxon>Enterobius</taxon>
    </lineage>
</organism>
<feature type="compositionally biased region" description="Polar residues" evidence="1">
    <location>
        <begin position="79"/>
        <end position="90"/>
    </location>
</feature>
<dbReference type="OrthoDB" id="5912142at2759"/>
<dbReference type="Proteomes" id="UP000274131">
    <property type="component" value="Unassembled WGS sequence"/>
</dbReference>
<dbReference type="AlphaFoldDB" id="A0A0N4VIY9"/>
<evidence type="ECO:0000256" key="1">
    <source>
        <dbReference type="SAM" id="MobiDB-lite"/>
    </source>
</evidence>
<reference evidence="2 3" key="2">
    <citation type="submission" date="2018-10" db="EMBL/GenBank/DDBJ databases">
        <authorList>
            <consortium name="Pathogen Informatics"/>
        </authorList>
    </citation>
    <scope>NUCLEOTIDE SEQUENCE [LARGE SCALE GENOMIC DNA]</scope>
</reference>
<evidence type="ECO:0000313" key="2">
    <source>
        <dbReference type="EMBL" id="VDD95384.1"/>
    </source>
</evidence>
<dbReference type="WBParaSite" id="EVEC_0001081001-mRNA-1">
    <property type="protein sequence ID" value="EVEC_0001081001-mRNA-1"/>
    <property type="gene ID" value="EVEC_0001081001"/>
</dbReference>
<protein>
    <submittedName>
        <fullName evidence="4">DNA_pol3_tau_5 domain-containing protein</fullName>
    </submittedName>
</protein>
<reference evidence="4" key="1">
    <citation type="submission" date="2017-02" db="UniProtKB">
        <authorList>
            <consortium name="WormBaseParasite"/>
        </authorList>
    </citation>
    <scope>IDENTIFICATION</scope>
</reference>
<gene>
    <name evidence="2" type="ORF">EVEC_LOCUS10135</name>
</gene>
<evidence type="ECO:0000313" key="4">
    <source>
        <dbReference type="WBParaSite" id="EVEC_0001081001-mRNA-1"/>
    </source>
</evidence>
<feature type="compositionally biased region" description="Polar residues" evidence="1">
    <location>
        <begin position="106"/>
        <end position="120"/>
    </location>
</feature>